<feature type="region of interest" description="Disordered" evidence="4">
    <location>
        <begin position="1949"/>
        <end position="1970"/>
    </location>
</feature>
<dbReference type="InterPro" id="IPR036770">
    <property type="entry name" value="Ankyrin_rpt-contain_sf"/>
</dbReference>
<feature type="region of interest" description="Disordered" evidence="4">
    <location>
        <begin position="1222"/>
        <end position="1285"/>
    </location>
</feature>
<feature type="region of interest" description="Disordered" evidence="4">
    <location>
        <begin position="877"/>
        <end position="908"/>
    </location>
</feature>
<dbReference type="Proteomes" id="UP000694888">
    <property type="component" value="Unplaced"/>
</dbReference>
<feature type="region of interest" description="Disordered" evidence="4">
    <location>
        <begin position="354"/>
        <end position="391"/>
    </location>
</feature>
<feature type="compositionally biased region" description="Low complexity" evidence="4">
    <location>
        <begin position="1537"/>
        <end position="1552"/>
    </location>
</feature>
<feature type="region of interest" description="Disordered" evidence="4">
    <location>
        <begin position="88"/>
        <end position="143"/>
    </location>
</feature>
<evidence type="ECO:0000313" key="6">
    <source>
        <dbReference type="RefSeq" id="XP_005106848.1"/>
    </source>
</evidence>
<evidence type="ECO:0000313" key="9">
    <source>
        <dbReference type="RefSeq" id="XP_005106851.1"/>
    </source>
</evidence>
<feature type="compositionally biased region" description="Polar residues" evidence="4">
    <location>
        <begin position="1704"/>
        <end position="1745"/>
    </location>
</feature>
<dbReference type="RefSeq" id="XP_005106849.1">
    <property type="nucleotide sequence ID" value="XM_005106792.3"/>
</dbReference>
<evidence type="ECO:0000256" key="2">
    <source>
        <dbReference type="ARBA" id="ARBA00023043"/>
    </source>
</evidence>
<feature type="compositionally biased region" description="Polar residues" evidence="4">
    <location>
        <begin position="1885"/>
        <end position="1894"/>
    </location>
</feature>
<feature type="compositionally biased region" description="Polar residues" evidence="4">
    <location>
        <begin position="1583"/>
        <end position="1598"/>
    </location>
</feature>
<feature type="repeat" description="ANK" evidence="3">
    <location>
        <begin position="2127"/>
        <end position="2159"/>
    </location>
</feature>
<feature type="region of interest" description="Disordered" evidence="4">
    <location>
        <begin position="954"/>
        <end position="1018"/>
    </location>
</feature>
<feature type="region of interest" description="Disordered" evidence="4">
    <location>
        <begin position="1448"/>
        <end position="1485"/>
    </location>
</feature>
<dbReference type="PROSITE" id="PS50088">
    <property type="entry name" value="ANK_REPEAT"/>
    <property type="match status" value="2"/>
</dbReference>
<dbReference type="PROSITE" id="PS50297">
    <property type="entry name" value="ANK_REP_REGION"/>
    <property type="match status" value="1"/>
</dbReference>
<dbReference type="Pfam" id="PF12796">
    <property type="entry name" value="Ank_2"/>
    <property type="match status" value="1"/>
</dbReference>
<evidence type="ECO:0000256" key="4">
    <source>
        <dbReference type="SAM" id="MobiDB-lite"/>
    </source>
</evidence>
<feature type="region of interest" description="Disordered" evidence="4">
    <location>
        <begin position="474"/>
        <end position="510"/>
    </location>
</feature>
<dbReference type="RefSeq" id="XP_005106848.1">
    <property type="nucleotide sequence ID" value="XM_005106791.3"/>
</dbReference>
<feature type="compositionally biased region" description="Polar residues" evidence="4">
    <location>
        <begin position="2001"/>
        <end position="2013"/>
    </location>
</feature>
<feature type="compositionally biased region" description="Low complexity" evidence="4">
    <location>
        <begin position="989"/>
        <end position="1010"/>
    </location>
</feature>
<feature type="region of interest" description="Disordered" evidence="4">
    <location>
        <begin position="1704"/>
        <end position="1774"/>
    </location>
</feature>
<feature type="compositionally biased region" description="Pro residues" evidence="4">
    <location>
        <begin position="378"/>
        <end position="389"/>
    </location>
</feature>
<evidence type="ECO:0000313" key="8">
    <source>
        <dbReference type="RefSeq" id="XP_005106850.1"/>
    </source>
</evidence>
<dbReference type="PANTHER" id="PTHR24193">
    <property type="entry name" value="ANKYRIN REPEAT PROTEIN"/>
    <property type="match status" value="1"/>
</dbReference>
<feature type="region of interest" description="Disordered" evidence="4">
    <location>
        <begin position="1998"/>
        <end position="2068"/>
    </location>
</feature>
<dbReference type="SUPFAM" id="SSF48403">
    <property type="entry name" value="Ankyrin repeat"/>
    <property type="match status" value="1"/>
</dbReference>
<feature type="compositionally biased region" description="Low complexity" evidence="4">
    <location>
        <begin position="1746"/>
        <end position="1774"/>
    </location>
</feature>
<dbReference type="Pfam" id="PF00023">
    <property type="entry name" value="Ank"/>
    <property type="match status" value="1"/>
</dbReference>
<reference evidence="6 7" key="1">
    <citation type="submission" date="2025-05" db="UniProtKB">
        <authorList>
            <consortium name="RefSeq"/>
        </authorList>
    </citation>
    <scope>IDENTIFICATION</scope>
</reference>
<dbReference type="PANTHER" id="PTHR24193:SF121">
    <property type="entry name" value="ADA2A-CONTAINING COMPLEX COMPONENT 3, ISOFORM D"/>
    <property type="match status" value="1"/>
</dbReference>
<feature type="compositionally biased region" description="Basic and acidic residues" evidence="4">
    <location>
        <begin position="483"/>
        <end position="497"/>
    </location>
</feature>
<feature type="region of interest" description="Disordered" evidence="4">
    <location>
        <begin position="763"/>
        <end position="800"/>
    </location>
</feature>
<evidence type="ECO:0000256" key="3">
    <source>
        <dbReference type="PROSITE-ProRule" id="PRU00023"/>
    </source>
</evidence>
<evidence type="ECO:0000313" key="5">
    <source>
        <dbReference type="Proteomes" id="UP000694888"/>
    </source>
</evidence>
<feature type="region of interest" description="Disordered" evidence="4">
    <location>
        <begin position="818"/>
        <end position="837"/>
    </location>
</feature>
<feature type="compositionally biased region" description="Polar residues" evidence="4">
    <location>
        <begin position="1913"/>
        <end position="1931"/>
    </location>
</feature>
<keyword evidence="5" id="KW-1185">Reference proteome</keyword>
<name>A0ABM0K1Z3_APLCA</name>
<feature type="compositionally biased region" description="Polar residues" evidence="4">
    <location>
        <begin position="1622"/>
        <end position="1637"/>
    </location>
</feature>
<evidence type="ECO:0000313" key="7">
    <source>
        <dbReference type="RefSeq" id="XP_005106849.1"/>
    </source>
</evidence>
<dbReference type="Gene3D" id="1.25.40.20">
    <property type="entry name" value="Ankyrin repeat-containing domain"/>
    <property type="match status" value="2"/>
</dbReference>
<feature type="region of interest" description="Disordered" evidence="4">
    <location>
        <begin position="1884"/>
        <end position="1931"/>
    </location>
</feature>
<organism evidence="5 7">
    <name type="scientific">Aplysia californica</name>
    <name type="common">California sea hare</name>
    <dbReference type="NCBI Taxonomy" id="6500"/>
    <lineage>
        <taxon>Eukaryota</taxon>
        <taxon>Metazoa</taxon>
        <taxon>Spiralia</taxon>
        <taxon>Lophotrochozoa</taxon>
        <taxon>Mollusca</taxon>
        <taxon>Gastropoda</taxon>
        <taxon>Heterobranchia</taxon>
        <taxon>Euthyneura</taxon>
        <taxon>Tectipleura</taxon>
        <taxon>Aplysiida</taxon>
        <taxon>Aplysioidea</taxon>
        <taxon>Aplysiidae</taxon>
        <taxon>Aplysia</taxon>
    </lineage>
</organism>
<feature type="compositionally biased region" description="Polar residues" evidence="4">
    <location>
        <begin position="1244"/>
        <end position="1285"/>
    </location>
</feature>
<gene>
    <name evidence="6 7 8 9" type="primary">LOC101848541</name>
</gene>
<sequence length="2343" mass="252068">MTSPPPHLGMSEERVSDSLQEEVAQILTRNFQHIMGGGNDCLPPGNSDINDMVDEDDGSFDFMKLSITDDEAFPERISGVVGEMAQMASGGHHHHNGEECGEDTSLESASGSTRQETHTGQGATPTRASESQHNGTEKTEEGTAHLKYDKACVNSKARDSQDKDNLTKCCKEMRNIAKENGEGPDVIPTGSLLLNDLNNSRKPATGRTDGGLVGLSGREEMENITAAPSADSNQSLASNVKCQTSGGVDDATGTMSWSGQEQLVEAGNNASLTEGNLSPDTGHDARSGVIMTSYPSVDGSCSISADGEGEEEAQKALFDEAEFELEEEDFKSMLSLDCSERNDVLSLNITEEEGDRVLTDRGPSGNRPVGRPKRSPAPRRPMVPCPIQPKQPAATTVVNSIVTTTASAIIMPPGNSRNSNSPSFPFPKGHVLPLDGGGATVVGKYPVRFVHGPNGPRVEVDAKNMIPSAVAMAADASSSPESEVEKDRVVASPKETEQIPSPVPSSAHNMSISAASPCSIQIDGPSLPSTPSQFLLHVEGHPCWPPGRRDAPSSVSEDVLSIAVTTSSNTSFAHLHPAQGQFQQTVPLTVHQADPTQNLRQNDFLLYDGQQNLEILQHHGGQSSQTGFVNDSVSSEHSQLLPDDLANLGRLVGSPPELMSPMSNVRQVSGSMGIHSDPVVVETQRGRYVDRQGRVEVSQGVFPQTVSTPGMYLTSQAAPRLTTAPVAVSQYVYLPDSRFHLSTTSTTTTAAAAACGHSTSGPVHGHVWNQGESHSAQPGSRHPQLVLQQRPPTEESGDSRGLYAVRSGQNVVIHQRPATGSAWQHGAQGAGSSSRDSRDLLQQMYDSIPSSASKVRSGADLSMEQMYRVPFPCPSDMLPAPGSSRSSTVKPAGRVAPINVPVQPKQDRTARWVDSNLYHQPDLDEGISDPSDHSLLDSPLEMTGIFGQKLLVIQDRSDPKPSTTSKQRPPRVAANSSSRRNAEGESRKAATTSSTTSSSKKNSPATTNSSQAYKKSSNANVKLPQANLKSSQSVHGVDAGSAVGPSAALPFCSGGASSSYSSQVDQVRRNVCPEDKIKTNMFPVLQQTSASASLTEEQRIADIKRALEQPLSANSSEHQMLSIKPEETEFFSINSEELVNLLAFPSIPGAGTIEESASGVVQVNRDSFPFDIYITPSMKASLEGKQQMKQETSLEKYLRPHLAPANKCLEPLGAHTLAERKISTASNSSSQEEDRQKAVKRKQAQSSEMMTSSSDRQSKTVPLSSSAQTPNATGFRTSGPTLNSQVQRQLRYHLALNSLSTQPSGREEVTPPEAAPSGPLQVQGTGLLPQSQLVASPDHHVTHKASTSSGYPVTSQSLVEKAKNPKNEEVAGSSVAAPFCHYRMGDGPEASPQFSEATVLGQDAKGRFIVQAPRASLPPSQFQYFLPQHSRPHQSQPDYLLSQYTQPKFSQQAQPRPTQIQHTQPQHAQSEPTHPQFTSQSQFTQPQLQSCQWQHIYPGTQQLDLAPALDHYSQTGPTVAVVQSTHPAGGWRPHRQSSSSTTNTSTATASDDNNFKVPSVKPRPYPTTSSGAQSGKFMGDRFPSTQSHMSIGGTSDVSMRSGDSLPHLEPAPQSSRHHSMGQEPSLTTSDMSISVEETANPPPDSYTQQPGNVNYVVCSADGMLFVGQSHYQTAGNNMKYVPLETQDSPSDLIHRLHPQQVQYQTHISQQMQDQTGSQVQLPSSEQSYPQFPVQTELRTQLPSQTQVPVPSQRRSRQQSPLPRSQQRSQLSKSQVQKRLEVERWLLQQDPVPQGAQFSSQAFPHDSHMAAGGADTPNIMMNYAAASQHSPSNVSAAAHNRGSNLVFCHASPSGVSTVPQTAQGYHMARELPSQVNAVPTFLPPTKSAQRVQSGNPPYLGLSSPGQHPSRALTLHQQHPGNHSNQPSLPCPATQSLAPVELLRLEAPVWPNDQGSSTLPDFLPDQNRASSPSDLELEQFMLADSFPPLDLKDDPQSLFLQERGSSSTPSISNQKSKGKNPSPPKDSKNGIASNSTSSEVRKAVGAKSSCEERDMSLGSGSEKGHSRGAGDLSVEKISLESSSVEIPSFEKDDDGETYVHWLCDMPQLQRVKVASLPGFHDALDTLSNNQETALFVAVRRGNLEVVKLLLSHGADPNILCSSPGSNANLRSETVRQTVLHEAAETGHADILKELLLKDGVYLDAPRPGSGFTPLMTALHVHAQQNRDKIIWMLIHNRCSLTAKDNLQGMTPLMFAIKTRDVHLVEEMLKAVGAANARGLVTHRARAGQTCLHFVAQLRTESAMKQNLMRMIIHAGGDPSAQNDEGETAKDWSKADMTKVLQDLAG</sequence>
<accession>A0ABM0K1Z3</accession>
<dbReference type="InterPro" id="IPR050663">
    <property type="entry name" value="Ankyrin-SOCS_Box"/>
</dbReference>
<dbReference type="RefSeq" id="XP_005106851.1">
    <property type="nucleotide sequence ID" value="XM_005106794.3"/>
</dbReference>
<protein>
    <submittedName>
        <fullName evidence="6 7">Uncharacterized protein LOC101848541</fullName>
    </submittedName>
</protein>
<feature type="region of interest" description="Disordered" evidence="4">
    <location>
        <begin position="1300"/>
        <end position="1324"/>
    </location>
</feature>
<keyword evidence="2 3" id="KW-0040">ANK repeat</keyword>
<evidence type="ECO:0000256" key="1">
    <source>
        <dbReference type="ARBA" id="ARBA00022737"/>
    </source>
</evidence>
<feature type="compositionally biased region" description="Low complexity" evidence="4">
    <location>
        <begin position="1475"/>
        <end position="1485"/>
    </location>
</feature>
<keyword evidence="1" id="KW-0677">Repeat</keyword>
<dbReference type="InterPro" id="IPR002110">
    <property type="entry name" value="Ankyrin_rpt"/>
</dbReference>
<dbReference type="GeneID" id="101848541"/>
<dbReference type="RefSeq" id="XP_005106850.1">
    <property type="nucleotide sequence ID" value="XM_005106793.3"/>
</dbReference>
<feature type="repeat" description="ANK" evidence="3">
    <location>
        <begin position="2172"/>
        <end position="2205"/>
    </location>
</feature>
<feature type="compositionally biased region" description="Polar residues" evidence="4">
    <location>
        <begin position="1448"/>
        <end position="1473"/>
    </location>
</feature>
<feature type="region of interest" description="Disordered" evidence="4">
    <location>
        <begin position="1524"/>
        <end position="1650"/>
    </location>
</feature>
<dbReference type="SMART" id="SM00248">
    <property type="entry name" value="ANK"/>
    <property type="match status" value="5"/>
</dbReference>
<proteinExistence type="predicted"/>
<feature type="compositionally biased region" description="Polar residues" evidence="4">
    <location>
        <begin position="106"/>
        <end position="134"/>
    </location>
</feature>